<evidence type="ECO:0000313" key="2">
    <source>
        <dbReference type="EMBL" id="POM64596.1"/>
    </source>
</evidence>
<keyword evidence="1" id="KW-1133">Transmembrane helix</keyword>
<keyword evidence="1" id="KW-0812">Transmembrane</keyword>
<organism evidence="2 3">
    <name type="scientific">Phytophthora palmivora</name>
    <dbReference type="NCBI Taxonomy" id="4796"/>
    <lineage>
        <taxon>Eukaryota</taxon>
        <taxon>Sar</taxon>
        <taxon>Stramenopiles</taxon>
        <taxon>Oomycota</taxon>
        <taxon>Peronosporomycetes</taxon>
        <taxon>Peronosporales</taxon>
        <taxon>Peronosporaceae</taxon>
        <taxon>Phytophthora</taxon>
    </lineage>
</organism>
<proteinExistence type="predicted"/>
<gene>
    <name evidence="2" type="ORF">PHPALM_19844</name>
</gene>
<dbReference type="OrthoDB" id="145601at2759"/>
<protein>
    <submittedName>
        <fullName evidence="2">Uncharacterized protein</fullName>
    </submittedName>
</protein>
<keyword evidence="1" id="KW-0472">Membrane</keyword>
<dbReference type="Proteomes" id="UP000237271">
    <property type="component" value="Unassembled WGS sequence"/>
</dbReference>
<name>A0A2P4XGC8_9STRA</name>
<comment type="caution">
    <text evidence="2">The sequence shown here is derived from an EMBL/GenBank/DDBJ whole genome shotgun (WGS) entry which is preliminary data.</text>
</comment>
<evidence type="ECO:0000256" key="1">
    <source>
        <dbReference type="SAM" id="Phobius"/>
    </source>
</evidence>
<dbReference type="EMBL" id="NCKW01011073">
    <property type="protein sequence ID" value="POM64596.1"/>
    <property type="molecule type" value="Genomic_DNA"/>
</dbReference>
<dbReference type="AlphaFoldDB" id="A0A2P4XGC8"/>
<accession>A0A2P4XGC8</accession>
<evidence type="ECO:0000313" key="3">
    <source>
        <dbReference type="Proteomes" id="UP000237271"/>
    </source>
</evidence>
<sequence length="182" mass="20936">MHEIVITWILMKHQMYLYLRHVCGVTEALYKLLKLDQYLDTELRRVLEGYEKLIKNLKKRGVMKITRSKDTKLIKQAQKNLASMYTLIRMNPNSARYLLLICIYFPVLSALWLFIGGDKKIRFGRILRRVVEGLSDDEVCVLSCNPKDIGTHSLRKGGSSHAAGQVNGTFMSVKEQISFAVE</sequence>
<reference evidence="2 3" key="1">
    <citation type="journal article" date="2017" name="Genome Biol. Evol.">
        <title>Phytophthora megakarya and P. palmivora, closely related causal agents of cacao black pod rot, underwent increases in genome sizes and gene numbers by different mechanisms.</title>
        <authorList>
            <person name="Ali S.S."/>
            <person name="Shao J."/>
            <person name="Lary D.J."/>
            <person name="Kronmiller B."/>
            <person name="Shen D."/>
            <person name="Strem M.D."/>
            <person name="Amoako-Attah I."/>
            <person name="Akrofi A.Y."/>
            <person name="Begoude B.A."/>
            <person name="Ten Hoopen G.M."/>
            <person name="Coulibaly K."/>
            <person name="Kebe B.I."/>
            <person name="Melnick R.L."/>
            <person name="Guiltinan M.J."/>
            <person name="Tyler B.M."/>
            <person name="Meinhardt L.W."/>
            <person name="Bailey B.A."/>
        </authorList>
    </citation>
    <scope>NUCLEOTIDE SEQUENCE [LARGE SCALE GENOMIC DNA]</scope>
    <source>
        <strain evidence="3">sbr112.9</strain>
    </source>
</reference>
<keyword evidence="3" id="KW-1185">Reference proteome</keyword>
<feature type="transmembrane region" description="Helical" evidence="1">
    <location>
        <begin position="97"/>
        <end position="115"/>
    </location>
</feature>